<dbReference type="InterPro" id="IPR015996">
    <property type="entry name" value="UCP028451"/>
</dbReference>
<gene>
    <name evidence="1" type="ORF">H9626_01185</name>
</gene>
<accession>A0ABR8V7U4</accession>
<dbReference type="PIRSF" id="PIRSF028451">
    <property type="entry name" value="UCP028451"/>
    <property type="match status" value="1"/>
</dbReference>
<organism evidence="1 2">
    <name type="scientific">Phocaeicola faecium</name>
    <dbReference type="NCBI Taxonomy" id="2762213"/>
    <lineage>
        <taxon>Bacteria</taxon>
        <taxon>Pseudomonadati</taxon>
        <taxon>Bacteroidota</taxon>
        <taxon>Bacteroidia</taxon>
        <taxon>Bacteroidales</taxon>
        <taxon>Bacteroidaceae</taxon>
        <taxon>Phocaeicola</taxon>
    </lineage>
</organism>
<comment type="caution">
    <text evidence="1">The sequence shown here is derived from an EMBL/GenBank/DDBJ whole genome shotgun (WGS) entry which is preliminary data.</text>
</comment>
<dbReference type="PANTHER" id="PTHR36452:SF1">
    <property type="entry name" value="DUF2461 DOMAIN-CONTAINING PROTEIN"/>
    <property type="match status" value="1"/>
</dbReference>
<dbReference type="Proteomes" id="UP000616346">
    <property type="component" value="Unassembled WGS sequence"/>
</dbReference>
<dbReference type="InterPro" id="IPR012808">
    <property type="entry name" value="CHP02453"/>
</dbReference>
<protein>
    <submittedName>
        <fullName evidence="1">DUF2461 domain-containing protein</fullName>
    </submittedName>
</protein>
<proteinExistence type="predicted"/>
<keyword evidence="2" id="KW-1185">Reference proteome</keyword>
<evidence type="ECO:0000313" key="1">
    <source>
        <dbReference type="EMBL" id="MBD8000842.1"/>
    </source>
</evidence>
<evidence type="ECO:0000313" key="2">
    <source>
        <dbReference type="Proteomes" id="UP000616346"/>
    </source>
</evidence>
<name>A0ABR8V7U4_9BACT</name>
<reference evidence="1 2" key="1">
    <citation type="submission" date="2020-08" db="EMBL/GenBank/DDBJ databases">
        <title>A Genomic Blueprint of the Chicken Gut Microbiome.</title>
        <authorList>
            <person name="Gilroy R."/>
            <person name="Ravi A."/>
            <person name="Getino M."/>
            <person name="Pursley I."/>
            <person name="Horton D.L."/>
            <person name="Alikhan N.-F."/>
            <person name="Baker D."/>
            <person name="Gharbi K."/>
            <person name="Hall N."/>
            <person name="Watson M."/>
            <person name="Adriaenssens E.M."/>
            <person name="Foster-Nyarko E."/>
            <person name="Jarju S."/>
            <person name="Secka A."/>
            <person name="Antonio M."/>
            <person name="Oren A."/>
            <person name="Chaudhuri R."/>
            <person name="La Ragione R.M."/>
            <person name="Hildebrand F."/>
            <person name="Pallen M.J."/>
        </authorList>
    </citation>
    <scope>NUCLEOTIDE SEQUENCE [LARGE SCALE GENOMIC DNA]</scope>
    <source>
        <strain evidence="1 2">Sa1YUN3</strain>
    </source>
</reference>
<dbReference type="Pfam" id="PF09365">
    <property type="entry name" value="DUF2461"/>
    <property type="match status" value="1"/>
</dbReference>
<dbReference type="RefSeq" id="WP_191709289.1">
    <property type="nucleotide sequence ID" value="NZ_JACSPQ010000001.1"/>
</dbReference>
<dbReference type="PANTHER" id="PTHR36452">
    <property type="entry name" value="CHROMOSOME 12, WHOLE GENOME SHOTGUN SEQUENCE"/>
    <property type="match status" value="1"/>
</dbReference>
<dbReference type="EMBL" id="JACSPQ010000001">
    <property type="protein sequence ID" value="MBD8000842.1"/>
    <property type="molecule type" value="Genomic_DNA"/>
</dbReference>
<sequence>MNISGILNFLKLLAANNNREWFLEHKSDYLKVQSDFEDLLTVVIARISLFDESVAHVRPRDCTYRIYRDIRFSADKSPYKTHIGGYINARGKKSNHCGYYIHLEPDNCMFAGGSWCMPPEMLKAVRQSVCDNIDEYRSIVEDEAFRKYFPVVGEQFLKNIPKGFPKDFPYPQYICCKDYTVAYRVPDSFFENPNFVDDIADIFMQLKRFADFTNETIDELE</sequence>
<dbReference type="NCBIfam" id="TIGR02453">
    <property type="entry name" value="TIGR02453 family protein"/>
    <property type="match status" value="1"/>
</dbReference>